<evidence type="ECO:0000313" key="2">
    <source>
        <dbReference type="Proteomes" id="UP000186922"/>
    </source>
</evidence>
<organism evidence="1 2">
    <name type="scientific">Ramazzottius varieornatus</name>
    <name type="common">Water bear</name>
    <name type="synonym">Tardigrade</name>
    <dbReference type="NCBI Taxonomy" id="947166"/>
    <lineage>
        <taxon>Eukaryota</taxon>
        <taxon>Metazoa</taxon>
        <taxon>Ecdysozoa</taxon>
        <taxon>Tardigrada</taxon>
        <taxon>Eutardigrada</taxon>
        <taxon>Parachela</taxon>
        <taxon>Hypsibioidea</taxon>
        <taxon>Ramazzottiidae</taxon>
        <taxon>Ramazzottius</taxon>
    </lineage>
</organism>
<evidence type="ECO:0000313" key="1">
    <source>
        <dbReference type="EMBL" id="GAU87925.1"/>
    </source>
</evidence>
<reference evidence="1 2" key="1">
    <citation type="journal article" date="2016" name="Nat. Commun.">
        <title>Extremotolerant tardigrade genome and improved radiotolerance of human cultured cells by tardigrade-unique protein.</title>
        <authorList>
            <person name="Hashimoto T."/>
            <person name="Horikawa D.D."/>
            <person name="Saito Y."/>
            <person name="Kuwahara H."/>
            <person name="Kozuka-Hata H."/>
            <person name="Shin-I T."/>
            <person name="Minakuchi Y."/>
            <person name="Ohishi K."/>
            <person name="Motoyama A."/>
            <person name="Aizu T."/>
            <person name="Enomoto A."/>
            <person name="Kondo K."/>
            <person name="Tanaka S."/>
            <person name="Hara Y."/>
            <person name="Koshikawa S."/>
            <person name="Sagara H."/>
            <person name="Miura T."/>
            <person name="Yokobori S."/>
            <person name="Miyagawa K."/>
            <person name="Suzuki Y."/>
            <person name="Kubo T."/>
            <person name="Oyama M."/>
            <person name="Kohara Y."/>
            <person name="Fujiyama A."/>
            <person name="Arakawa K."/>
            <person name="Katayama T."/>
            <person name="Toyoda A."/>
            <person name="Kunieda T."/>
        </authorList>
    </citation>
    <scope>NUCLEOTIDE SEQUENCE [LARGE SCALE GENOMIC DNA]</scope>
    <source>
        <strain evidence="1 2">YOKOZUNA-1</strain>
    </source>
</reference>
<dbReference type="OrthoDB" id="10622159at2759"/>
<comment type="caution">
    <text evidence="1">The sequence shown here is derived from an EMBL/GenBank/DDBJ whole genome shotgun (WGS) entry which is preliminary data.</text>
</comment>
<proteinExistence type="predicted"/>
<dbReference type="Proteomes" id="UP000186922">
    <property type="component" value="Unassembled WGS sequence"/>
</dbReference>
<sequence>MSENQRVPAGLREGYKPFIAEAGPYDKTVAYSHGAEHRLPAFNNTIYSTKLSHSEPASPYLTFNTPDPSGWTHFHLRQPELFPAIVRRSALATDKEATVPPTTYANDFTGAGRPVPVLKNAYPVQRCSYPDTSRVSAGTLESIEKFPAQPKSAYTTQISEAPKTWLGPIREKGRTSCYKDKQSAYLKDNDYHTFFVSPETMLTDSRYSNLTRTAYTESYPNPQVAFVTPEDIIPLEKVCHINQFDGKMGSIWKDDVCESKPAESLGLGQPEYSVTHKWKDWKTFEDDYGRKRPFGPPKIETTGFGQNEPTPYLTSEASKNKTYAGLENPDKWDSIYVKSYKDRPLVEKAVGGFPHCFKPTGHVTAQPYAGDNNEHSFLTREKMRYADPQDARWRNESEVIGKPAGMDAVLWNRLARTHKSIPPY</sequence>
<protein>
    <submittedName>
        <fullName evidence="1">Uncharacterized protein</fullName>
    </submittedName>
</protein>
<dbReference type="EMBL" id="BDGG01000001">
    <property type="protein sequence ID" value="GAU87925.1"/>
    <property type="molecule type" value="Genomic_DNA"/>
</dbReference>
<gene>
    <name evidence="1" type="primary">RvY_00711-1</name>
    <name evidence="1" type="synonym">RvY_00711.1</name>
    <name evidence="1" type="ORF">RvY_00711</name>
</gene>
<keyword evidence="2" id="KW-1185">Reference proteome</keyword>
<name>A0A1D1UHR3_RAMVA</name>
<accession>A0A1D1UHR3</accession>
<dbReference type="AlphaFoldDB" id="A0A1D1UHR3"/>